<sequence length="202" mass="23558">MAIFNIIRYDLSAEEDHINFMSHVKDLLLILKSCYEEFYYGDSYYMYKLNLRNHIVLLSFIPSSESKLYCGCALYSVSGKISALAVLKDYRKFGVARGMVNYMQQDLPYLFAEIGSQNTLMQRFLQFNEFVFVQNKEEIIQNLKGERVYFVKDEVVNKVLVYIHSSGKKLLDIVKTKFVMLHWKQGTVNTTVKCTPKFGQKS</sequence>
<accession>A0AAE3UHJ5</accession>
<keyword evidence="2" id="KW-1185">Reference proteome</keyword>
<protein>
    <recommendedName>
        <fullName evidence="3">N-acetyltransferase domain-containing protein</fullName>
    </recommendedName>
</protein>
<organism evidence="1 2">
    <name type="scientific">Xanthocytophaga agilis</name>
    <dbReference type="NCBI Taxonomy" id="3048010"/>
    <lineage>
        <taxon>Bacteria</taxon>
        <taxon>Pseudomonadati</taxon>
        <taxon>Bacteroidota</taxon>
        <taxon>Cytophagia</taxon>
        <taxon>Cytophagales</taxon>
        <taxon>Rhodocytophagaceae</taxon>
        <taxon>Xanthocytophaga</taxon>
    </lineage>
</organism>
<comment type="caution">
    <text evidence="1">The sequence shown here is derived from an EMBL/GenBank/DDBJ whole genome shotgun (WGS) entry which is preliminary data.</text>
</comment>
<evidence type="ECO:0000313" key="2">
    <source>
        <dbReference type="Proteomes" id="UP001232063"/>
    </source>
</evidence>
<dbReference type="RefSeq" id="WP_314514169.1">
    <property type="nucleotide sequence ID" value="NZ_JASJOU010000008.1"/>
</dbReference>
<dbReference type="AlphaFoldDB" id="A0AAE3UHJ5"/>
<evidence type="ECO:0008006" key="3">
    <source>
        <dbReference type="Google" id="ProtNLM"/>
    </source>
</evidence>
<dbReference type="Proteomes" id="UP001232063">
    <property type="component" value="Unassembled WGS sequence"/>
</dbReference>
<evidence type="ECO:0000313" key="1">
    <source>
        <dbReference type="EMBL" id="MDJ1503552.1"/>
    </source>
</evidence>
<gene>
    <name evidence="1" type="ORF">QNI22_22990</name>
</gene>
<proteinExistence type="predicted"/>
<dbReference type="EMBL" id="JASJOU010000008">
    <property type="protein sequence ID" value="MDJ1503552.1"/>
    <property type="molecule type" value="Genomic_DNA"/>
</dbReference>
<dbReference type="SUPFAM" id="SSF55729">
    <property type="entry name" value="Acyl-CoA N-acyltransferases (Nat)"/>
    <property type="match status" value="1"/>
</dbReference>
<dbReference type="InterPro" id="IPR016181">
    <property type="entry name" value="Acyl_CoA_acyltransferase"/>
</dbReference>
<name>A0AAE3UHJ5_9BACT</name>
<reference evidence="1" key="1">
    <citation type="submission" date="2023-05" db="EMBL/GenBank/DDBJ databases">
        <authorList>
            <person name="Zhang X."/>
        </authorList>
    </citation>
    <scope>NUCLEOTIDE SEQUENCE</scope>
    <source>
        <strain evidence="1">BD1B2-1</strain>
    </source>
</reference>
<dbReference type="Gene3D" id="3.40.630.30">
    <property type="match status" value="1"/>
</dbReference>